<dbReference type="InterPro" id="IPR041522">
    <property type="entry name" value="CdaR_GGDEF"/>
</dbReference>
<gene>
    <name evidence="4" type="ORF">GCM10009851_01450</name>
</gene>
<name>A0ABP5Q0S8_9MICO</name>
<dbReference type="InterPro" id="IPR042070">
    <property type="entry name" value="PucR_C-HTH_sf"/>
</dbReference>
<sequence>MAKTKEQTLAWLRTISGELSTATIKRLDATLPWYGDMPPGRRSAVGLVAQQGIKSFIQWYDDPTTTTWIAADVFGSAPRELLRSVSLQQTLQLIRVVVEVVEDRVANGDQTLREAILLYSREIAFAAADVYARAAEARGLWDARLEALVVDSILSGEYDDELPSRIAALGWHGHGEVSVLVGTTPRQLDVDQLRRTARHVNADVLIGVQGGRLVLVIGRAQPSTGATVEGANGTATAPLPTGEVQDAVGSASAPALSFLDIATQLEPGFGPGHLVLGHEVPSLVEASRSAKAALAGFAVARAWRNAPRPMLADDLLPERALAGDPLARSTLVNRVYRPLQDQSPELMTTLWCYLDNGRSLEATARELFVHPNTVRYRLKRVTQVIGWDATGAREALILQSALILGSMNDHDGPGSRR</sequence>
<dbReference type="RefSeq" id="WP_259477906.1">
    <property type="nucleotide sequence ID" value="NZ_BAAAQY010000001.1"/>
</dbReference>
<dbReference type="Proteomes" id="UP001500929">
    <property type="component" value="Unassembled WGS sequence"/>
</dbReference>
<comment type="caution">
    <text evidence="4">The sequence shown here is derived from an EMBL/GenBank/DDBJ whole genome shotgun (WGS) entry which is preliminary data.</text>
</comment>
<keyword evidence="5" id="KW-1185">Reference proteome</keyword>
<feature type="domain" description="PucR C-terminal helix-turn-helix" evidence="2">
    <location>
        <begin position="346"/>
        <end position="403"/>
    </location>
</feature>
<evidence type="ECO:0000259" key="2">
    <source>
        <dbReference type="Pfam" id="PF13556"/>
    </source>
</evidence>
<evidence type="ECO:0000313" key="4">
    <source>
        <dbReference type="EMBL" id="GAA2222402.1"/>
    </source>
</evidence>
<dbReference type="Pfam" id="PF17853">
    <property type="entry name" value="GGDEF_2"/>
    <property type="match status" value="1"/>
</dbReference>
<dbReference type="InterPro" id="IPR025736">
    <property type="entry name" value="PucR_C-HTH_dom"/>
</dbReference>
<dbReference type="Pfam" id="PF13556">
    <property type="entry name" value="HTH_30"/>
    <property type="match status" value="1"/>
</dbReference>
<reference evidence="5" key="1">
    <citation type="journal article" date="2019" name="Int. J. Syst. Evol. Microbiol.">
        <title>The Global Catalogue of Microorganisms (GCM) 10K type strain sequencing project: providing services to taxonomists for standard genome sequencing and annotation.</title>
        <authorList>
            <consortium name="The Broad Institute Genomics Platform"/>
            <consortium name="The Broad Institute Genome Sequencing Center for Infectious Disease"/>
            <person name="Wu L."/>
            <person name="Ma J."/>
        </authorList>
    </citation>
    <scope>NUCLEOTIDE SEQUENCE [LARGE SCALE GENOMIC DNA]</scope>
    <source>
        <strain evidence="5">JCM 16117</strain>
    </source>
</reference>
<organism evidence="4 5">
    <name type="scientific">Herbiconiux moechotypicola</name>
    <dbReference type="NCBI Taxonomy" id="637393"/>
    <lineage>
        <taxon>Bacteria</taxon>
        <taxon>Bacillati</taxon>
        <taxon>Actinomycetota</taxon>
        <taxon>Actinomycetes</taxon>
        <taxon>Micrococcales</taxon>
        <taxon>Microbacteriaceae</taxon>
        <taxon>Herbiconiux</taxon>
    </lineage>
</organism>
<evidence type="ECO:0000259" key="3">
    <source>
        <dbReference type="Pfam" id="PF17853"/>
    </source>
</evidence>
<accession>A0ABP5Q0S8</accession>
<evidence type="ECO:0000313" key="5">
    <source>
        <dbReference type="Proteomes" id="UP001500929"/>
    </source>
</evidence>
<comment type="similarity">
    <text evidence="1">Belongs to the CdaR family.</text>
</comment>
<dbReference type="PANTHER" id="PTHR33744:SF7">
    <property type="entry name" value="PUCR FAMILY TRANSCRIPTIONAL REGULATOR"/>
    <property type="match status" value="1"/>
</dbReference>
<protein>
    <submittedName>
        <fullName evidence="4">Helix-turn-helix domain-containing protein</fullName>
    </submittedName>
</protein>
<dbReference type="EMBL" id="BAAAQY010000001">
    <property type="protein sequence ID" value="GAA2222402.1"/>
    <property type="molecule type" value="Genomic_DNA"/>
</dbReference>
<dbReference type="Gene3D" id="1.10.10.2840">
    <property type="entry name" value="PucR C-terminal helix-turn-helix domain"/>
    <property type="match status" value="1"/>
</dbReference>
<dbReference type="InterPro" id="IPR051448">
    <property type="entry name" value="CdaR-like_regulators"/>
</dbReference>
<dbReference type="PANTHER" id="PTHR33744">
    <property type="entry name" value="CARBOHYDRATE DIACID REGULATOR"/>
    <property type="match status" value="1"/>
</dbReference>
<feature type="domain" description="CdaR GGDEF-like" evidence="3">
    <location>
        <begin position="155"/>
        <end position="295"/>
    </location>
</feature>
<proteinExistence type="inferred from homology"/>
<evidence type="ECO:0000256" key="1">
    <source>
        <dbReference type="ARBA" id="ARBA00006754"/>
    </source>
</evidence>